<organism evidence="1 2">
    <name type="scientific">Trichinella nelsoni</name>
    <dbReference type="NCBI Taxonomy" id="6336"/>
    <lineage>
        <taxon>Eukaryota</taxon>
        <taxon>Metazoa</taxon>
        <taxon>Ecdysozoa</taxon>
        <taxon>Nematoda</taxon>
        <taxon>Enoplea</taxon>
        <taxon>Dorylaimia</taxon>
        <taxon>Trichinellida</taxon>
        <taxon>Trichinellidae</taxon>
        <taxon>Trichinella</taxon>
    </lineage>
</organism>
<dbReference type="AlphaFoldDB" id="A0A0V0SAQ8"/>
<dbReference type="OrthoDB" id="10552335at2759"/>
<keyword evidence="2" id="KW-1185">Reference proteome</keyword>
<dbReference type="Proteomes" id="UP000054630">
    <property type="component" value="Unassembled WGS sequence"/>
</dbReference>
<sequence>LTLLWIYKSLATRKSNIQQECKTVPQAARTSSISLIILKEQSLVNVILFHHSFGSCKLAFATSNNLIHFASIQPYVNDTFKVIPHWFHKQLFVIHAFVPGKVVPAVHCSYIVDTLQSGSIRSESPVESYHLRIQNLLIPVVGGCILNMQLQECYFQFYKTDEKAVNELKENETEELLSSYVYNKVLWLSASFKQVRRVTWQSYSSTSATIFGLNRKAAKLNKFNLYEFPHYLLPECGTALLLIIEDKQTAIMLKSNSALNNEYISAVRFFVVFFIVIPDVVPCAVCQCH</sequence>
<evidence type="ECO:0000313" key="1">
    <source>
        <dbReference type="EMBL" id="KRX23817.1"/>
    </source>
</evidence>
<reference evidence="1 2" key="1">
    <citation type="submission" date="2015-01" db="EMBL/GenBank/DDBJ databases">
        <title>Evolution of Trichinella species and genotypes.</title>
        <authorList>
            <person name="Korhonen P.K."/>
            <person name="Edoardo P."/>
            <person name="Giuseppe L.R."/>
            <person name="Gasser R.B."/>
        </authorList>
    </citation>
    <scope>NUCLEOTIDE SEQUENCE [LARGE SCALE GENOMIC DNA]</scope>
    <source>
        <strain evidence="1">ISS37</strain>
    </source>
</reference>
<comment type="caution">
    <text evidence="1">The sequence shown here is derived from an EMBL/GenBank/DDBJ whole genome shotgun (WGS) entry which is preliminary data.</text>
</comment>
<feature type="non-terminal residue" evidence="1">
    <location>
        <position position="1"/>
    </location>
</feature>
<dbReference type="EMBL" id="JYDL01000021">
    <property type="protein sequence ID" value="KRX23817.1"/>
    <property type="molecule type" value="Genomic_DNA"/>
</dbReference>
<accession>A0A0V0SAQ8</accession>
<gene>
    <name evidence="1" type="ORF">T07_12372</name>
</gene>
<name>A0A0V0SAQ8_9BILA</name>
<proteinExistence type="predicted"/>
<protein>
    <submittedName>
        <fullName evidence="1">Uncharacterized protein</fullName>
    </submittedName>
</protein>
<evidence type="ECO:0000313" key="2">
    <source>
        <dbReference type="Proteomes" id="UP000054630"/>
    </source>
</evidence>
<feature type="non-terminal residue" evidence="1">
    <location>
        <position position="289"/>
    </location>
</feature>